<keyword evidence="4" id="KW-1185">Reference proteome</keyword>
<feature type="compositionally biased region" description="Low complexity" evidence="2">
    <location>
        <begin position="123"/>
        <end position="135"/>
    </location>
</feature>
<keyword evidence="1" id="KW-0175">Coiled coil</keyword>
<dbReference type="InterPro" id="IPR053019">
    <property type="entry name" value="GATA_zinc_finger"/>
</dbReference>
<evidence type="ECO:0008006" key="5">
    <source>
        <dbReference type="Google" id="ProtNLM"/>
    </source>
</evidence>
<dbReference type="RefSeq" id="XP_029710743.1">
    <property type="nucleotide sequence ID" value="XM_029854883.2"/>
</dbReference>
<dbReference type="PANTHER" id="PTHR23353:SF32">
    <property type="entry name" value="AAC-RICH MRNA CLONE AAC4 PROTEIN-RELATED"/>
    <property type="match status" value="1"/>
</dbReference>
<reference evidence="3" key="2">
    <citation type="submission" date="2025-05" db="UniProtKB">
        <authorList>
            <consortium name="EnsemblMetazoa"/>
        </authorList>
    </citation>
    <scope>IDENTIFICATION</scope>
    <source>
        <strain evidence="3">Foshan</strain>
    </source>
</reference>
<evidence type="ECO:0000313" key="3">
    <source>
        <dbReference type="EnsemblMetazoa" id="AALFPA23_007348.P9739"/>
    </source>
</evidence>
<reference evidence="4" key="1">
    <citation type="journal article" date="2015" name="Proc. Natl. Acad. Sci. U.S.A.">
        <title>Genome sequence of the Asian Tiger mosquito, Aedes albopictus, reveals insights into its biology, genetics, and evolution.</title>
        <authorList>
            <person name="Chen X.G."/>
            <person name="Jiang X."/>
            <person name="Gu J."/>
            <person name="Xu M."/>
            <person name="Wu Y."/>
            <person name="Deng Y."/>
            <person name="Zhang C."/>
            <person name="Bonizzoni M."/>
            <person name="Dermauw W."/>
            <person name="Vontas J."/>
            <person name="Armbruster P."/>
            <person name="Huang X."/>
            <person name="Yang Y."/>
            <person name="Zhang H."/>
            <person name="He W."/>
            <person name="Peng H."/>
            <person name="Liu Y."/>
            <person name="Wu K."/>
            <person name="Chen J."/>
            <person name="Lirakis M."/>
            <person name="Topalis P."/>
            <person name="Van Leeuwen T."/>
            <person name="Hall A.B."/>
            <person name="Jiang X."/>
            <person name="Thorpe C."/>
            <person name="Mueller R.L."/>
            <person name="Sun C."/>
            <person name="Waterhouse R.M."/>
            <person name="Yan G."/>
            <person name="Tu Z.J."/>
            <person name="Fang X."/>
            <person name="James A.A."/>
        </authorList>
    </citation>
    <scope>NUCLEOTIDE SEQUENCE [LARGE SCALE GENOMIC DNA]</scope>
    <source>
        <strain evidence="4">Foshan</strain>
    </source>
</reference>
<feature type="compositionally biased region" description="Polar residues" evidence="2">
    <location>
        <begin position="822"/>
        <end position="833"/>
    </location>
</feature>
<feature type="compositionally biased region" description="Low complexity" evidence="2">
    <location>
        <begin position="44"/>
        <end position="53"/>
    </location>
</feature>
<feature type="region of interest" description="Disordered" evidence="2">
    <location>
        <begin position="739"/>
        <end position="833"/>
    </location>
</feature>
<evidence type="ECO:0000313" key="4">
    <source>
        <dbReference type="Proteomes" id="UP000069940"/>
    </source>
</evidence>
<feature type="region of interest" description="Disordered" evidence="2">
    <location>
        <begin position="546"/>
        <end position="585"/>
    </location>
</feature>
<feature type="compositionally biased region" description="Low complexity" evidence="2">
    <location>
        <begin position="569"/>
        <end position="578"/>
    </location>
</feature>
<protein>
    <recommendedName>
        <fullName evidence="5">Alpha-protein kinase 1</fullName>
    </recommendedName>
</protein>
<proteinExistence type="predicted"/>
<feature type="compositionally biased region" description="Low complexity" evidence="2">
    <location>
        <begin position="546"/>
        <end position="561"/>
    </location>
</feature>
<dbReference type="Proteomes" id="UP000069940">
    <property type="component" value="Unassembled WGS sequence"/>
</dbReference>
<dbReference type="EnsemblMetazoa" id="AALFPA23_007348.R9739">
    <property type="protein sequence ID" value="AALFPA23_007348.P9739"/>
    <property type="gene ID" value="AALFPA23_007348"/>
</dbReference>
<evidence type="ECO:0000256" key="2">
    <source>
        <dbReference type="SAM" id="MobiDB-lite"/>
    </source>
</evidence>
<feature type="compositionally biased region" description="Low complexity" evidence="2">
    <location>
        <begin position="60"/>
        <end position="69"/>
    </location>
</feature>
<dbReference type="GeneID" id="109427441"/>
<feature type="coiled-coil region" evidence="1">
    <location>
        <begin position="667"/>
        <end position="701"/>
    </location>
</feature>
<accession>A0ABM1YAI5</accession>
<name>A0ABM1YAI5_AEDAL</name>
<sequence length="833" mass="89425">MEKSFDDITVSSLSDLQLVGNSVSGAGVTIPDHLREAAAQLINSSNSNNNNSNSGGGGQQQRNSSINGNAAENNLNRAKKSSTKSVNLQQQQQPQQSVLFNPPPHSKHLDVWLANAIRGLENSSSQDSPDQLDSPTPKGSYGEPLSLPPNLNYLDGPNSSSPFSTGLFSPTQLLLQQPPPIGSSSGIGSIELGVGGGGVGGCGGGGGAAGGVIQQNPYRFGGGSGISSHQYLLNDSSEFASLPPRINHQQQQQQLHQSAGAAGRRNLLQRNQSSSFQDLLNAQRIMTDSYINDSSDNESKNSCAKSKLEMAETLLADLNLLNNGGSGTSTASGGGIVVGNGIGYNNGNSATSTASGVNQSNGGNNNSNNNSNNNNNLVVVLLKEISKLHETNKKICRNLHETKVEMEALKHSSHWGLSHRRDSISGLSTNSQPVGMRSYNSFGLQSPAPTYHSQGSYSPGLVADVIREIREVSRVREEAMMDRMKTMIEERSWALNETNFRLLKETEEAKKGIHLVRSEMNQMVDRMLKLENEVINLRAQLNNQQLQQQQQQQQQQHQQQLHLRERDSYGQSSAGSSSAKHRRNSMHLNYGRINNTDEFYGGNNFNDLSNELRFGNGNGGNLRGSKIGENTFVGGQTLNGAGGGSSYGDEMHEDSASDQVLLLEKDALKLRRELQDALASKQESENRITALESIVSTLKEQVPPAVTSSGSGTQQSLTGVKGTTTTMTTMNATSALNPVGMVGASGHHQHHHPHQQQQQHQPNHHHQYYFRSINNGSPSQQQPPPPVGSISPSKFQKAAQIQSLPSPSGKQYMHLPPGSSGGTINVSGPVTDL</sequence>
<feature type="region of interest" description="Disordered" evidence="2">
    <location>
        <begin position="44"/>
        <end position="104"/>
    </location>
</feature>
<feature type="region of interest" description="Disordered" evidence="2">
    <location>
        <begin position="353"/>
        <end position="374"/>
    </location>
</feature>
<feature type="region of interest" description="Disordered" evidence="2">
    <location>
        <begin position="121"/>
        <end position="165"/>
    </location>
</feature>
<dbReference type="PANTHER" id="PTHR23353">
    <property type="entry name" value="RAB-GAP/TBC-RELATED"/>
    <property type="match status" value="1"/>
</dbReference>
<evidence type="ECO:0000256" key="1">
    <source>
        <dbReference type="SAM" id="Coils"/>
    </source>
</evidence>
<organism evidence="3 4">
    <name type="scientific">Aedes albopictus</name>
    <name type="common">Asian tiger mosquito</name>
    <name type="synonym">Stegomyia albopicta</name>
    <dbReference type="NCBI Taxonomy" id="7160"/>
    <lineage>
        <taxon>Eukaryota</taxon>
        <taxon>Metazoa</taxon>
        <taxon>Ecdysozoa</taxon>
        <taxon>Arthropoda</taxon>
        <taxon>Hexapoda</taxon>
        <taxon>Insecta</taxon>
        <taxon>Pterygota</taxon>
        <taxon>Neoptera</taxon>
        <taxon>Endopterygota</taxon>
        <taxon>Diptera</taxon>
        <taxon>Nematocera</taxon>
        <taxon>Culicoidea</taxon>
        <taxon>Culicidae</taxon>
        <taxon>Culicinae</taxon>
        <taxon>Aedini</taxon>
        <taxon>Aedes</taxon>
        <taxon>Stegomyia</taxon>
    </lineage>
</organism>
<feature type="compositionally biased region" description="Polar residues" evidence="2">
    <location>
        <begin position="799"/>
        <end position="809"/>
    </location>
</feature>
<feature type="compositionally biased region" description="Low complexity" evidence="2">
    <location>
        <begin position="355"/>
        <end position="374"/>
    </location>
</feature>